<accession>A0A0E9TI02</accession>
<name>A0A0E9TI02_ANGAN</name>
<evidence type="ECO:0000313" key="1">
    <source>
        <dbReference type="EMBL" id="JAH53087.1"/>
    </source>
</evidence>
<protein>
    <submittedName>
        <fullName evidence="1">Uncharacterized protein</fullName>
    </submittedName>
</protein>
<dbReference type="EMBL" id="GBXM01055490">
    <property type="protein sequence ID" value="JAH53087.1"/>
    <property type="molecule type" value="Transcribed_RNA"/>
</dbReference>
<reference evidence="1" key="2">
    <citation type="journal article" date="2015" name="Fish Shellfish Immunol.">
        <title>Early steps in the European eel (Anguilla anguilla)-Vibrio vulnificus interaction in the gills: Role of the RtxA13 toxin.</title>
        <authorList>
            <person name="Callol A."/>
            <person name="Pajuelo D."/>
            <person name="Ebbesson L."/>
            <person name="Teles M."/>
            <person name="MacKenzie S."/>
            <person name="Amaro C."/>
        </authorList>
    </citation>
    <scope>NUCLEOTIDE SEQUENCE</scope>
</reference>
<dbReference type="AlphaFoldDB" id="A0A0E9TI02"/>
<organism evidence="1">
    <name type="scientific">Anguilla anguilla</name>
    <name type="common">European freshwater eel</name>
    <name type="synonym">Muraena anguilla</name>
    <dbReference type="NCBI Taxonomy" id="7936"/>
    <lineage>
        <taxon>Eukaryota</taxon>
        <taxon>Metazoa</taxon>
        <taxon>Chordata</taxon>
        <taxon>Craniata</taxon>
        <taxon>Vertebrata</taxon>
        <taxon>Euteleostomi</taxon>
        <taxon>Actinopterygii</taxon>
        <taxon>Neopterygii</taxon>
        <taxon>Teleostei</taxon>
        <taxon>Anguilliformes</taxon>
        <taxon>Anguillidae</taxon>
        <taxon>Anguilla</taxon>
    </lineage>
</organism>
<proteinExistence type="predicted"/>
<sequence length="16" mass="1775">MIAHSALCFPVSVRLM</sequence>
<reference evidence="1" key="1">
    <citation type="submission" date="2014-11" db="EMBL/GenBank/DDBJ databases">
        <authorList>
            <person name="Amaro Gonzalez C."/>
        </authorList>
    </citation>
    <scope>NUCLEOTIDE SEQUENCE</scope>
</reference>